<dbReference type="InterPro" id="IPR000297">
    <property type="entry name" value="PPIase_PpiC"/>
</dbReference>
<evidence type="ECO:0000313" key="16">
    <source>
        <dbReference type="Proteomes" id="UP000193963"/>
    </source>
</evidence>
<dbReference type="Pfam" id="PF13145">
    <property type="entry name" value="Rotamase_2"/>
    <property type="match status" value="1"/>
</dbReference>
<dbReference type="OrthoDB" id="9768393at2"/>
<organism evidence="15 16">
    <name type="scientific">Pseudooceanicola marinus</name>
    <dbReference type="NCBI Taxonomy" id="396013"/>
    <lineage>
        <taxon>Bacteria</taxon>
        <taxon>Pseudomonadati</taxon>
        <taxon>Pseudomonadota</taxon>
        <taxon>Alphaproteobacteria</taxon>
        <taxon>Rhodobacterales</taxon>
        <taxon>Paracoccaceae</taxon>
        <taxon>Pseudooceanicola</taxon>
    </lineage>
</organism>
<dbReference type="Gene3D" id="3.10.50.40">
    <property type="match status" value="1"/>
</dbReference>
<protein>
    <recommendedName>
        <fullName evidence="2">Parvulin-like PPIase</fullName>
    </recommendedName>
    <alternativeName>
        <fullName evidence="9">Peptidyl-prolyl cis-trans isomerase plp</fullName>
    </alternativeName>
    <alternativeName>
        <fullName evidence="12">Periplasmic chaperone PpiD</fullName>
    </alternativeName>
    <alternativeName>
        <fullName evidence="13">Periplasmic folding chaperone</fullName>
    </alternativeName>
    <alternativeName>
        <fullName evidence="10">Rotamase plp</fullName>
    </alternativeName>
</protein>
<proteinExistence type="inferred from homology"/>
<evidence type="ECO:0000256" key="9">
    <source>
        <dbReference type="ARBA" id="ARBA00030642"/>
    </source>
</evidence>
<keyword evidence="5" id="KW-0812">Transmembrane</keyword>
<evidence type="ECO:0000256" key="12">
    <source>
        <dbReference type="ARBA" id="ARBA00040743"/>
    </source>
</evidence>
<keyword evidence="8" id="KW-0143">Chaperone</keyword>
<dbReference type="PANTHER" id="PTHR47529">
    <property type="entry name" value="PEPTIDYL-PROLYL CIS-TRANS ISOMERASE D"/>
    <property type="match status" value="1"/>
</dbReference>
<dbReference type="AlphaFoldDB" id="A0A1X6YP69"/>
<dbReference type="InterPro" id="IPR046357">
    <property type="entry name" value="PPIase_dom_sf"/>
</dbReference>
<dbReference type="InterPro" id="IPR027304">
    <property type="entry name" value="Trigger_fact/SurA_dom_sf"/>
</dbReference>
<dbReference type="Proteomes" id="UP000193963">
    <property type="component" value="Unassembled WGS sequence"/>
</dbReference>
<keyword evidence="6" id="KW-1133">Transmembrane helix</keyword>
<gene>
    <name evidence="15" type="primary">ppiD</name>
    <name evidence="15" type="ORF">PSM7751_00995</name>
</gene>
<comment type="similarity">
    <text evidence="11">Belongs to the PpiD chaperone family.</text>
</comment>
<evidence type="ECO:0000256" key="13">
    <source>
        <dbReference type="ARBA" id="ARBA00042775"/>
    </source>
</evidence>
<evidence type="ECO:0000256" key="10">
    <source>
        <dbReference type="ARBA" id="ARBA00031484"/>
    </source>
</evidence>
<keyword evidence="3" id="KW-1003">Cell membrane</keyword>
<keyword evidence="4" id="KW-0997">Cell inner membrane</keyword>
<evidence type="ECO:0000256" key="1">
    <source>
        <dbReference type="ARBA" id="ARBA00004382"/>
    </source>
</evidence>
<dbReference type="SUPFAM" id="SSF109998">
    <property type="entry name" value="Triger factor/SurA peptide-binding domain-like"/>
    <property type="match status" value="1"/>
</dbReference>
<evidence type="ECO:0000256" key="7">
    <source>
        <dbReference type="ARBA" id="ARBA00023136"/>
    </source>
</evidence>
<dbReference type="GO" id="GO:0003755">
    <property type="term" value="F:peptidyl-prolyl cis-trans isomerase activity"/>
    <property type="evidence" value="ECO:0007669"/>
    <property type="project" value="InterPro"/>
</dbReference>
<accession>A0A1X6YP69</accession>
<keyword evidence="16" id="KW-1185">Reference proteome</keyword>
<dbReference type="InterPro" id="IPR052029">
    <property type="entry name" value="PpiD_chaperone"/>
</dbReference>
<evidence type="ECO:0000313" key="15">
    <source>
        <dbReference type="EMBL" id="SLN26832.1"/>
    </source>
</evidence>
<dbReference type="PANTHER" id="PTHR47529:SF1">
    <property type="entry name" value="PERIPLASMIC CHAPERONE PPID"/>
    <property type="match status" value="1"/>
</dbReference>
<evidence type="ECO:0000259" key="14">
    <source>
        <dbReference type="Pfam" id="PF13145"/>
    </source>
</evidence>
<dbReference type="GO" id="GO:0005886">
    <property type="term" value="C:plasma membrane"/>
    <property type="evidence" value="ECO:0007669"/>
    <property type="project" value="UniProtKB-SubCell"/>
</dbReference>
<reference evidence="16" key="1">
    <citation type="submission" date="2017-03" db="EMBL/GenBank/DDBJ databases">
        <authorList>
            <person name="Rodrigo-Torres L."/>
            <person name="Arahal R.D."/>
            <person name="Lucena T."/>
        </authorList>
    </citation>
    <scope>NUCLEOTIDE SEQUENCE [LARGE SCALE GENOMIC DNA]</scope>
    <source>
        <strain evidence="16">CECT 7751</strain>
    </source>
</reference>
<feature type="domain" description="PpiC" evidence="14">
    <location>
        <begin position="242"/>
        <end position="355"/>
    </location>
</feature>
<evidence type="ECO:0000256" key="6">
    <source>
        <dbReference type="ARBA" id="ARBA00022989"/>
    </source>
</evidence>
<dbReference type="SUPFAM" id="SSF54534">
    <property type="entry name" value="FKBP-like"/>
    <property type="match status" value="1"/>
</dbReference>
<evidence type="ECO:0000256" key="5">
    <source>
        <dbReference type="ARBA" id="ARBA00022692"/>
    </source>
</evidence>
<evidence type="ECO:0000256" key="8">
    <source>
        <dbReference type="ARBA" id="ARBA00023186"/>
    </source>
</evidence>
<dbReference type="Gene3D" id="1.10.4030.10">
    <property type="entry name" value="Porin chaperone SurA, peptide-binding domain"/>
    <property type="match status" value="1"/>
</dbReference>
<dbReference type="Pfam" id="PF13624">
    <property type="entry name" value="SurA_N_3"/>
    <property type="match status" value="1"/>
</dbReference>
<comment type="subcellular location">
    <subcellularLocation>
        <location evidence="1">Cell inner membrane</location>
        <topology evidence="1">Single-pass type II membrane protein</topology>
        <orientation evidence="1">Periplasmic side</orientation>
    </subcellularLocation>
</comment>
<evidence type="ECO:0000256" key="11">
    <source>
        <dbReference type="ARBA" id="ARBA00038408"/>
    </source>
</evidence>
<keyword evidence="7" id="KW-0472">Membrane</keyword>
<dbReference type="EMBL" id="FWFN01000002">
    <property type="protein sequence ID" value="SLN26832.1"/>
    <property type="molecule type" value="Genomic_DNA"/>
</dbReference>
<name>A0A1X6YP69_9RHOB</name>
<evidence type="ECO:0000256" key="2">
    <source>
        <dbReference type="ARBA" id="ARBA00018370"/>
    </source>
</evidence>
<dbReference type="RefSeq" id="WP_085886899.1">
    <property type="nucleotide sequence ID" value="NZ_FWFN01000002.1"/>
</dbReference>
<sequence>MASKKSKGAMWIIMALLILGLGGFGATSFTGSVSRVATVEGKPVRIDSYSRELQNQMNQLGQQMGQAMTFEQAQAFGLPEGVLARLVSNRALDAEADRLGLSVGDGTLRDQILQIQAFQGPDGSFSRDSYTFALDNAGLTEEEFESDLRAETARSILQAAVVSATEMPATYSDTLVNFLAETRQVSMIRMGVDQLDAPIPDPTEPELRAFYDENIDDYTAPEKKRITYALLSPDALVDTVPVDDSAIRQAYEDRIDQFEQPERRLVERLPFADEAAAQAARDQIEAGETDFETLVEDRGLTLNDVDLGDVSRDDLGAAADTVFEATSGDIVGPVDSDLGPALFRVNGVLAATSVDYGTASLMIREELAADAARRAVQAQAEPAEDLLAGGATLEDLAKETEMELGTVDWYPGLSEGIAAYADFEDAATALSSEDYPEILQLDDGGIYAMRLDEVLPPAPEPFEDVAERVADNWEAAQTDAALTEKAQAIIDRVEAGETLEDVATDMGLTVTVEPQVTRNGAVLGTPRGFNAEVFEMEEGALTVSQGFGAVILARLDAITPPAEDDPRATELRQQVTAQASNALSQEIYTAYMTDVRNSKDVRIDQDALNAIHAQFR</sequence>
<evidence type="ECO:0000256" key="3">
    <source>
        <dbReference type="ARBA" id="ARBA00022475"/>
    </source>
</evidence>
<evidence type="ECO:0000256" key="4">
    <source>
        <dbReference type="ARBA" id="ARBA00022519"/>
    </source>
</evidence>
<keyword evidence="15" id="KW-0413">Isomerase</keyword>